<dbReference type="Pfam" id="PF06585">
    <property type="entry name" value="JHBP"/>
    <property type="match status" value="1"/>
</dbReference>
<proteinExistence type="predicted"/>
<dbReference type="InterPro" id="IPR010562">
    <property type="entry name" value="Haemolymph_juvenile_hormone-bd"/>
</dbReference>
<dbReference type="EMBL" id="OE844134">
    <property type="protein sequence ID" value="CAD7604789.1"/>
    <property type="molecule type" value="Genomic_DNA"/>
</dbReference>
<evidence type="ECO:0000313" key="1">
    <source>
        <dbReference type="EMBL" id="CAD7604789.1"/>
    </source>
</evidence>
<sequence length="85" mass="9216">MIQHNLLALTGSTNTNMLANIPNKLGLGHEFLLGDNTNKFLNENWEVLAKDLGPFIAEGIAAAIKQIAAGLMDKVPYDDLLPENV</sequence>
<accession>A0A7R9K5G1</accession>
<dbReference type="AlphaFoldDB" id="A0A7R9K5G1"/>
<dbReference type="Gene3D" id="3.15.10.30">
    <property type="entry name" value="Haemolymph juvenile hormone binding protein"/>
    <property type="match status" value="1"/>
</dbReference>
<gene>
    <name evidence="1" type="ORF">TGEB3V08_LOCUS9270</name>
</gene>
<reference evidence="1" key="1">
    <citation type="submission" date="2020-11" db="EMBL/GenBank/DDBJ databases">
        <authorList>
            <person name="Tran Van P."/>
        </authorList>
    </citation>
    <scope>NUCLEOTIDE SEQUENCE</scope>
</reference>
<protein>
    <submittedName>
        <fullName evidence="1">Uncharacterized protein</fullName>
    </submittedName>
</protein>
<name>A0A7R9K5G1_TIMGE</name>
<organism evidence="1">
    <name type="scientific">Timema genevievae</name>
    <name type="common">Walking stick</name>
    <dbReference type="NCBI Taxonomy" id="629358"/>
    <lineage>
        <taxon>Eukaryota</taxon>
        <taxon>Metazoa</taxon>
        <taxon>Ecdysozoa</taxon>
        <taxon>Arthropoda</taxon>
        <taxon>Hexapoda</taxon>
        <taxon>Insecta</taxon>
        <taxon>Pterygota</taxon>
        <taxon>Neoptera</taxon>
        <taxon>Polyneoptera</taxon>
        <taxon>Phasmatodea</taxon>
        <taxon>Timematodea</taxon>
        <taxon>Timematoidea</taxon>
        <taxon>Timematidae</taxon>
        <taxon>Timema</taxon>
    </lineage>
</organism>
<dbReference type="InterPro" id="IPR038606">
    <property type="entry name" value="To_sf"/>
</dbReference>